<evidence type="ECO:0000259" key="5">
    <source>
        <dbReference type="PROSITE" id="PS51795"/>
    </source>
</evidence>
<feature type="zinc finger region" description="FLZ-type" evidence="4">
    <location>
        <begin position="288"/>
        <end position="332"/>
    </location>
</feature>
<reference evidence="6 7" key="1">
    <citation type="journal article" date="2014" name="Am. J. Bot.">
        <title>Genome assembly and annotation for red clover (Trifolium pratense; Fabaceae).</title>
        <authorList>
            <person name="Istvanek J."/>
            <person name="Jaros M."/>
            <person name="Krenek A."/>
            <person name="Repkova J."/>
        </authorList>
    </citation>
    <scope>NUCLEOTIDE SEQUENCE [LARGE SCALE GENOMIC DNA]</scope>
    <source>
        <strain evidence="7">cv. Tatra</strain>
        <tissue evidence="6">Young leaves</tissue>
    </source>
</reference>
<dbReference type="AlphaFoldDB" id="A0A2K3LCA7"/>
<evidence type="ECO:0000256" key="1">
    <source>
        <dbReference type="ARBA" id="ARBA00009374"/>
    </source>
</evidence>
<feature type="domain" description="FLZ-type" evidence="5">
    <location>
        <begin position="288"/>
        <end position="332"/>
    </location>
</feature>
<accession>A0A2K3LCA7</accession>
<evidence type="ECO:0000313" key="6">
    <source>
        <dbReference type="EMBL" id="PNX76168.1"/>
    </source>
</evidence>
<dbReference type="InterPro" id="IPR007650">
    <property type="entry name" value="Zf-FLZ_dom"/>
</dbReference>
<dbReference type="InterPro" id="IPR044585">
    <property type="entry name" value="FLZ10/11"/>
</dbReference>
<keyword evidence="2" id="KW-0479">Metal-binding</keyword>
<dbReference type="PANTHER" id="PTHR46868:SF3">
    <property type="entry name" value="FCS-LIKE ZINC FINGER 11"/>
    <property type="match status" value="1"/>
</dbReference>
<keyword evidence="3" id="KW-0863">Zinc-finger</keyword>
<keyword evidence="3" id="KW-0862">Zinc</keyword>
<feature type="non-terminal residue" evidence="6">
    <location>
        <position position="1"/>
    </location>
</feature>
<dbReference type="ExpressionAtlas" id="A0A2K3LCA7">
    <property type="expression patterns" value="baseline"/>
</dbReference>
<dbReference type="EMBL" id="ASHM01030210">
    <property type="protein sequence ID" value="PNX76168.1"/>
    <property type="molecule type" value="Genomic_DNA"/>
</dbReference>
<sequence length="360" mass="39828">GCEMALGSNEKRESIFKAPKSLLYVGLGLDSDSLRSPTSPLDVTLLSNRGNPLRTSPPNEGPQRGWNCSKVGLSLIDSLEDCSKFSRNVLLSSEFNKGNLSPNPSPQMITKVPNCNHCLDSVKASKSLPNDFFKLPYTQNSSIFQKDESESNVVFEIGEPLLEHELPFGKSMSCSLDFYSPIKDSNFNSKCGKFCLKPPHFIGESKNPNTLLPVSLSASEIENSEDYTCVISHGPNPKKTHIFCDCILEIHAGDDVIEHQNKNEEKEGLLSPVVDKLETPNQYPFGGGFLVFCDNCNKKFEEGKDIYIYRGEKAFCSLTCRALEIMIDEELEESNAPPENNFMELESGEDLVGSGIFIAE</sequence>
<evidence type="ECO:0000313" key="7">
    <source>
        <dbReference type="Proteomes" id="UP000236291"/>
    </source>
</evidence>
<gene>
    <name evidence="6" type="ORF">L195_g032113</name>
</gene>
<evidence type="ECO:0000256" key="3">
    <source>
        <dbReference type="ARBA" id="ARBA00022771"/>
    </source>
</evidence>
<organism evidence="6 7">
    <name type="scientific">Trifolium pratense</name>
    <name type="common">Red clover</name>
    <dbReference type="NCBI Taxonomy" id="57577"/>
    <lineage>
        <taxon>Eukaryota</taxon>
        <taxon>Viridiplantae</taxon>
        <taxon>Streptophyta</taxon>
        <taxon>Embryophyta</taxon>
        <taxon>Tracheophyta</taxon>
        <taxon>Spermatophyta</taxon>
        <taxon>Magnoliopsida</taxon>
        <taxon>eudicotyledons</taxon>
        <taxon>Gunneridae</taxon>
        <taxon>Pentapetalae</taxon>
        <taxon>rosids</taxon>
        <taxon>fabids</taxon>
        <taxon>Fabales</taxon>
        <taxon>Fabaceae</taxon>
        <taxon>Papilionoideae</taxon>
        <taxon>50 kb inversion clade</taxon>
        <taxon>NPAAA clade</taxon>
        <taxon>Hologalegina</taxon>
        <taxon>IRL clade</taxon>
        <taxon>Trifolieae</taxon>
        <taxon>Trifolium</taxon>
    </lineage>
</organism>
<evidence type="ECO:0000256" key="2">
    <source>
        <dbReference type="ARBA" id="ARBA00022723"/>
    </source>
</evidence>
<comment type="caution">
    <text evidence="6">The sequence shown here is derived from an EMBL/GenBank/DDBJ whole genome shotgun (WGS) entry which is preliminary data.</text>
</comment>
<protein>
    <recommendedName>
        <fullName evidence="5">FLZ-type domain-containing protein</fullName>
    </recommendedName>
</protein>
<dbReference type="PROSITE" id="PS51795">
    <property type="entry name" value="ZF_FLZ"/>
    <property type="match status" value="1"/>
</dbReference>
<proteinExistence type="inferred from homology"/>
<reference evidence="6 7" key="2">
    <citation type="journal article" date="2017" name="Front. Plant Sci.">
        <title>Gene Classification and Mining of Molecular Markers Useful in Red Clover (Trifolium pratense) Breeding.</title>
        <authorList>
            <person name="Istvanek J."/>
            <person name="Dluhosova J."/>
            <person name="Dluhos P."/>
            <person name="Patkova L."/>
            <person name="Nedelnik J."/>
            <person name="Repkova J."/>
        </authorList>
    </citation>
    <scope>NUCLEOTIDE SEQUENCE [LARGE SCALE GENOMIC DNA]</scope>
    <source>
        <strain evidence="7">cv. Tatra</strain>
        <tissue evidence="6">Young leaves</tissue>
    </source>
</reference>
<dbReference type="Proteomes" id="UP000236291">
    <property type="component" value="Unassembled WGS sequence"/>
</dbReference>
<comment type="similarity">
    <text evidence="1">Belongs to the FLZ family.</text>
</comment>
<dbReference type="PANTHER" id="PTHR46868">
    <property type="entry name" value="FCS-LIKE ZINC FINGER 11"/>
    <property type="match status" value="1"/>
</dbReference>
<name>A0A2K3LCA7_TRIPR</name>
<dbReference type="Pfam" id="PF04570">
    <property type="entry name" value="zf-FLZ"/>
    <property type="match status" value="1"/>
</dbReference>
<dbReference type="GO" id="GO:0008270">
    <property type="term" value="F:zinc ion binding"/>
    <property type="evidence" value="ECO:0007669"/>
    <property type="project" value="UniProtKB-KW"/>
</dbReference>
<evidence type="ECO:0000256" key="4">
    <source>
        <dbReference type="PROSITE-ProRule" id="PRU01131"/>
    </source>
</evidence>